<dbReference type="OrthoDB" id="196044at2"/>
<organism evidence="9 10">
    <name type="scientific">Roseimicrobium gellanilyticum</name>
    <dbReference type="NCBI Taxonomy" id="748857"/>
    <lineage>
        <taxon>Bacteria</taxon>
        <taxon>Pseudomonadati</taxon>
        <taxon>Verrucomicrobiota</taxon>
        <taxon>Verrucomicrobiia</taxon>
        <taxon>Verrucomicrobiales</taxon>
        <taxon>Verrucomicrobiaceae</taxon>
        <taxon>Roseimicrobium</taxon>
    </lineage>
</organism>
<dbReference type="GO" id="GO:0004150">
    <property type="term" value="F:dihydroneopterin aldolase activity"/>
    <property type="evidence" value="ECO:0007669"/>
    <property type="project" value="UniProtKB-EC"/>
</dbReference>
<dbReference type="Gene3D" id="3.30.1130.10">
    <property type="match status" value="1"/>
</dbReference>
<dbReference type="InterPro" id="IPR006156">
    <property type="entry name" value="Dihydroneopterin_aldolase"/>
</dbReference>
<dbReference type="PANTHER" id="PTHR42844">
    <property type="entry name" value="DIHYDRONEOPTERIN ALDOLASE 1-RELATED"/>
    <property type="match status" value="1"/>
</dbReference>
<evidence type="ECO:0000256" key="6">
    <source>
        <dbReference type="ARBA" id="ARBA00023239"/>
    </source>
</evidence>
<dbReference type="RefSeq" id="WP_113958910.1">
    <property type="nucleotide sequence ID" value="NZ_QNRR01000004.1"/>
</dbReference>
<comment type="caution">
    <text evidence="9">The sequence shown here is derived from an EMBL/GenBank/DDBJ whole genome shotgun (WGS) entry which is preliminary data.</text>
</comment>
<gene>
    <name evidence="9" type="ORF">DES53_104337</name>
</gene>
<dbReference type="EMBL" id="QNRR01000004">
    <property type="protein sequence ID" value="RBP44516.1"/>
    <property type="molecule type" value="Genomic_DNA"/>
</dbReference>
<evidence type="ECO:0000259" key="8">
    <source>
        <dbReference type="SMART" id="SM00905"/>
    </source>
</evidence>
<keyword evidence="6" id="KW-0456">Lyase</keyword>
<reference evidence="9 10" key="1">
    <citation type="submission" date="2018-06" db="EMBL/GenBank/DDBJ databases">
        <title>Genomic Encyclopedia of Type Strains, Phase IV (KMG-IV): sequencing the most valuable type-strain genomes for metagenomic binning, comparative biology and taxonomic classification.</title>
        <authorList>
            <person name="Goeker M."/>
        </authorList>
    </citation>
    <scope>NUCLEOTIDE SEQUENCE [LARGE SCALE GENOMIC DNA]</scope>
    <source>
        <strain evidence="9 10">DSM 25532</strain>
    </source>
</reference>
<evidence type="ECO:0000313" key="10">
    <source>
        <dbReference type="Proteomes" id="UP000253426"/>
    </source>
</evidence>
<dbReference type="InterPro" id="IPR043133">
    <property type="entry name" value="GTP-CH-I_C/QueF"/>
</dbReference>
<dbReference type="Proteomes" id="UP000253426">
    <property type="component" value="Unassembled WGS sequence"/>
</dbReference>
<feature type="domain" description="Dihydroneopterin aldolase/epimerase" evidence="8">
    <location>
        <begin position="6"/>
        <end position="115"/>
    </location>
</feature>
<dbReference type="EC" id="4.1.2.25" evidence="4"/>
<dbReference type="PANTHER" id="PTHR42844:SF1">
    <property type="entry name" value="DIHYDRONEOPTERIN ALDOLASE 1-RELATED"/>
    <property type="match status" value="1"/>
</dbReference>
<dbReference type="NCBIfam" id="TIGR00526">
    <property type="entry name" value="folB_dom"/>
    <property type="match status" value="1"/>
</dbReference>
<dbReference type="AlphaFoldDB" id="A0A366HP04"/>
<dbReference type="GO" id="GO:0005737">
    <property type="term" value="C:cytoplasm"/>
    <property type="evidence" value="ECO:0007669"/>
    <property type="project" value="TreeGrafter"/>
</dbReference>
<sequence>MTGDEIHILGLEMPVRIGVPETERAAWQTVRADITVTLEGEFDKMQDELDSTLDYERAANEATALAASRPRQLLETLAADLVGHFLRDDRVRAVEVLLRKRILPHTDAVAVRLRREKR</sequence>
<keyword evidence="5" id="KW-0289">Folate biosynthesis</keyword>
<comment type="similarity">
    <text evidence="3">Belongs to the DHNA family.</text>
</comment>
<dbReference type="SUPFAM" id="SSF55620">
    <property type="entry name" value="Tetrahydrobiopterin biosynthesis enzymes-like"/>
    <property type="match status" value="1"/>
</dbReference>
<keyword evidence="10" id="KW-1185">Reference proteome</keyword>
<evidence type="ECO:0000256" key="2">
    <source>
        <dbReference type="ARBA" id="ARBA00005013"/>
    </source>
</evidence>
<proteinExistence type="inferred from homology"/>
<evidence type="ECO:0000256" key="5">
    <source>
        <dbReference type="ARBA" id="ARBA00022909"/>
    </source>
</evidence>
<dbReference type="Pfam" id="PF02152">
    <property type="entry name" value="FolB"/>
    <property type="match status" value="1"/>
</dbReference>
<dbReference type="GO" id="GO:0046656">
    <property type="term" value="P:folic acid biosynthetic process"/>
    <property type="evidence" value="ECO:0007669"/>
    <property type="project" value="UniProtKB-KW"/>
</dbReference>
<evidence type="ECO:0000256" key="1">
    <source>
        <dbReference type="ARBA" id="ARBA00001353"/>
    </source>
</evidence>
<dbReference type="SMART" id="SM00905">
    <property type="entry name" value="FolB"/>
    <property type="match status" value="1"/>
</dbReference>
<comment type="pathway">
    <text evidence="2">Cofactor biosynthesis; tetrahydrofolate biosynthesis; 2-amino-4-hydroxy-6-hydroxymethyl-7,8-dihydropteridine diphosphate from 7,8-dihydroneopterin triphosphate: step 3/4.</text>
</comment>
<evidence type="ECO:0000313" key="9">
    <source>
        <dbReference type="EMBL" id="RBP44516.1"/>
    </source>
</evidence>
<name>A0A366HP04_9BACT</name>
<dbReference type="InterPro" id="IPR006157">
    <property type="entry name" value="FolB_dom"/>
</dbReference>
<protein>
    <recommendedName>
        <fullName evidence="4">dihydroneopterin aldolase</fullName>
        <ecNumber evidence="4">4.1.2.25</ecNumber>
    </recommendedName>
    <alternativeName>
        <fullName evidence="7">7,8-dihydroneopterin aldolase</fullName>
    </alternativeName>
</protein>
<accession>A0A366HP04</accession>
<evidence type="ECO:0000256" key="3">
    <source>
        <dbReference type="ARBA" id="ARBA00005708"/>
    </source>
</evidence>
<evidence type="ECO:0000256" key="4">
    <source>
        <dbReference type="ARBA" id="ARBA00013043"/>
    </source>
</evidence>
<evidence type="ECO:0000256" key="7">
    <source>
        <dbReference type="ARBA" id="ARBA00032903"/>
    </source>
</evidence>
<comment type="catalytic activity">
    <reaction evidence="1">
        <text>7,8-dihydroneopterin = 6-hydroxymethyl-7,8-dihydropterin + glycolaldehyde</text>
        <dbReference type="Rhea" id="RHEA:10540"/>
        <dbReference type="ChEBI" id="CHEBI:17001"/>
        <dbReference type="ChEBI" id="CHEBI:17071"/>
        <dbReference type="ChEBI" id="CHEBI:44841"/>
        <dbReference type="EC" id="4.1.2.25"/>
    </reaction>
</comment>